<evidence type="ECO:0000313" key="8">
    <source>
        <dbReference type="Proteomes" id="UP000037848"/>
    </source>
</evidence>
<dbReference type="OrthoDB" id="7064015at2"/>
<keyword evidence="4 5" id="KW-0472">Membrane</keyword>
<sequence length="93" mass="10526">MFRVLKIILVAICLIFAFVLGSQNPHLVKINYIIASNTLPLAMIISICFALGVVIGCFISFKLFSQLKWQNYRLKKKLAPEKNKNKLVANKDS</sequence>
<feature type="domain" description="Lipopolysaccharide assembly protein A" evidence="6">
    <location>
        <begin position="23"/>
        <end position="82"/>
    </location>
</feature>
<evidence type="ECO:0000256" key="4">
    <source>
        <dbReference type="ARBA" id="ARBA00023136"/>
    </source>
</evidence>
<reference evidence="7 8" key="1">
    <citation type="submission" date="2015-08" db="EMBL/GenBank/DDBJ databases">
        <title>Draft Genome Sequence of Pseudoalteromonas porphyrae UCD-SED14.</title>
        <authorList>
            <person name="Coil D.A."/>
            <person name="Jospin G."/>
            <person name="Lee R.D."/>
            <person name="Eisen J.A."/>
        </authorList>
    </citation>
    <scope>NUCLEOTIDE SEQUENCE [LARGE SCALE GENOMIC DNA]</scope>
    <source>
        <strain evidence="7 8">UCD-SED14</strain>
    </source>
</reference>
<dbReference type="InterPro" id="IPR010445">
    <property type="entry name" value="LapA_dom"/>
</dbReference>
<evidence type="ECO:0000256" key="2">
    <source>
        <dbReference type="ARBA" id="ARBA00022692"/>
    </source>
</evidence>
<name>A0A0N1EL99_9GAMM</name>
<dbReference type="RefSeq" id="WP_054203629.1">
    <property type="nucleotide sequence ID" value="NZ_LHPH01000005.1"/>
</dbReference>
<evidence type="ECO:0000259" key="6">
    <source>
        <dbReference type="Pfam" id="PF06305"/>
    </source>
</evidence>
<proteinExistence type="predicted"/>
<keyword evidence="3 5" id="KW-1133">Transmembrane helix</keyword>
<dbReference type="PATRIC" id="fig|187330.3.peg.3269"/>
<gene>
    <name evidence="7" type="ORF">ADS77_06445</name>
</gene>
<keyword evidence="8" id="KW-1185">Reference proteome</keyword>
<dbReference type="Proteomes" id="UP000037848">
    <property type="component" value="Unassembled WGS sequence"/>
</dbReference>
<dbReference type="EMBL" id="LHPH01000005">
    <property type="protein sequence ID" value="KPH64317.1"/>
    <property type="molecule type" value="Genomic_DNA"/>
</dbReference>
<dbReference type="AlphaFoldDB" id="A0A0N1EL99"/>
<evidence type="ECO:0000313" key="7">
    <source>
        <dbReference type="EMBL" id="KPH64317.1"/>
    </source>
</evidence>
<accession>A0A0N1EL99</accession>
<evidence type="ECO:0000256" key="5">
    <source>
        <dbReference type="SAM" id="Phobius"/>
    </source>
</evidence>
<keyword evidence="2 5" id="KW-0812">Transmembrane</keyword>
<evidence type="ECO:0000256" key="1">
    <source>
        <dbReference type="ARBA" id="ARBA00022475"/>
    </source>
</evidence>
<comment type="caution">
    <text evidence="7">The sequence shown here is derived from an EMBL/GenBank/DDBJ whole genome shotgun (WGS) entry which is preliminary data.</text>
</comment>
<keyword evidence="1" id="KW-1003">Cell membrane</keyword>
<dbReference type="GO" id="GO:0005886">
    <property type="term" value="C:plasma membrane"/>
    <property type="evidence" value="ECO:0007669"/>
    <property type="project" value="InterPro"/>
</dbReference>
<dbReference type="Pfam" id="PF06305">
    <property type="entry name" value="LapA_dom"/>
    <property type="match status" value="1"/>
</dbReference>
<evidence type="ECO:0000256" key="3">
    <source>
        <dbReference type="ARBA" id="ARBA00022989"/>
    </source>
</evidence>
<dbReference type="STRING" id="187330.AMS58_03480"/>
<protein>
    <recommendedName>
        <fullName evidence="6">Lipopolysaccharide assembly protein A domain-containing protein</fullName>
    </recommendedName>
</protein>
<organism evidence="7 8">
    <name type="scientific">Pseudoalteromonas porphyrae</name>
    <dbReference type="NCBI Taxonomy" id="187330"/>
    <lineage>
        <taxon>Bacteria</taxon>
        <taxon>Pseudomonadati</taxon>
        <taxon>Pseudomonadota</taxon>
        <taxon>Gammaproteobacteria</taxon>
        <taxon>Alteromonadales</taxon>
        <taxon>Pseudoalteromonadaceae</taxon>
        <taxon>Pseudoalteromonas</taxon>
    </lineage>
</organism>
<feature type="transmembrane region" description="Helical" evidence="5">
    <location>
        <begin position="41"/>
        <end position="64"/>
    </location>
</feature>